<keyword evidence="2" id="KW-1185">Reference proteome</keyword>
<dbReference type="AlphaFoldDB" id="K0EPV5"/>
<dbReference type="RefSeq" id="WP_014981713.1">
    <property type="nucleotide sequence ID" value="NC_018681.1"/>
</dbReference>
<sequence>MSDSEFVQPAESDFLLAFGAEHRPVPGEVACFVVGIDIDSQNELELSYDVVARSARVKWIRDSAVCVDLFREHVNRIAVENGGTIRISTRGPGLAGELTIEVYPVRIVDALLSV</sequence>
<dbReference type="STRING" id="1133849.O3I_004460"/>
<organism evidence="1 2">
    <name type="scientific">Nocardia brasiliensis (strain ATCC 700358 / HUJEG-1)</name>
    <dbReference type="NCBI Taxonomy" id="1133849"/>
    <lineage>
        <taxon>Bacteria</taxon>
        <taxon>Bacillati</taxon>
        <taxon>Actinomycetota</taxon>
        <taxon>Actinomycetes</taxon>
        <taxon>Mycobacteriales</taxon>
        <taxon>Nocardiaceae</taxon>
        <taxon>Nocardia</taxon>
    </lineage>
</organism>
<protein>
    <submittedName>
        <fullName evidence="1">Uncharacterized protein</fullName>
    </submittedName>
</protein>
<dbReference type="KEGG" id="nbr:O3I_004460"/>
<evidence type="ECO:0000313" key="1">
    <source>
        <dbReference type="EMBL" id="AFT98854.1"/>
    </source>
</evidence>
<dbReference type="Proteomes" id="UP000006304">
    <property type="component" value="Chromosome"/>
</dbReference>
<gene>
    <name evidence="1" type="ORF">O3I_004460</name>
</gene>
<dbReference type="HOGENOM" id="CLU_2118492_0_0_11"/>
<accession>K0EPV5</accession>
<name>K0EPV5_NOCB7</name>
<proteinExistence type="predicted"/>
<reference evidence="1 2" key="1">
    <citation type="journal article" date="2012" name="J. Bacteriol.">
        <title>Complete genome sequence of Nocardia brasiliensis HUJEG-1.</title>
        <authorList>
            <person name="Vera-Cabrera L."/>
            <person name="Ortiz-Lopez R."/>
            <person name="Elizondo-Gonzalez R."/>
            <person name="Perez-Maya A.A."/>
            <person name="Ocampo-Candiani J."/>
        </authorList>
    </citation>
    <scope>NUCLEOTIDE SEQUENCE [LARGE SCALE GENOMIC DNA]</scope>
    <source>
        <strain evidence="2">ATCC 700358</strain>
    </source>
</reference>
<evidence type="ECO:0000313" key="2">
    <source>
        <dbReference type="Proteomes" id="UP000006304"/>
    </source>
</evidence>
<dbReference type="EMBL" id="CP003876">
    <property type="protein sequence ID" value="AFT98854.1"/>
    <property type="molecule type" value="Genomic_DNA"/>
</dbReference>